<protein>
    <submittedName>
        <fullName evidence="1">Uncharacterized protein</fullName>
    </submittedName>
</protein>
<gene>
    <name evidence="1" type="ORF">KK097_13840</name>
</gene>
<organism evidence="1 2">
    <name type="scientific">Curtobacterium aurantiacum</name>
    <dbReference type="NCBI Taxonomy" id="3236919"/>
    <lineage>
        <taxon>Bacteria</taxon>
        <taxon>Bacillati</taxon>
        <taxon>Actinomycetota</taxon>
        <taxon>Actinomycetes</taxon>
        <taxon>Micrococcales</taxon>
        <taxon>Microbacteriaceae</taxon>
        <taxon>Curtobacterium</taxon>
    </lineage>
</organism>
<accession>A0ABS5VHC2</accession>
<evidence type="ECO:0000313" key="2">
    <source>
        <dbReference type="Proteomes" id="UP001519641"/>
    </source>
</evidence>
<comment type="caution">
    <text evidence="1">The sequence shown here is derived from an EMBL/GenBank/DDBJ whole genome shotgun (WGS) entry which is preliminary data.</text>
</comment>
<proteinExistence type="predicted"/>
<sequence>MRSMMTDEIEVVRDDEGVAIIGDPSAVERFLSSNGLASRDLTLPRWSEVSSSGSMAAQAGAGLAASGRWVKLTKDSAKALKDFPAMKGSNPSVSRAVVTDGGKIKGILQFVKTPGSVLTNPAILTGAAGVMAQLAMQQAMDEITDYLAKIDAKLDDVLRAQKDQVFSDMIGVDLLLSEALTIREQVGGVNDVTWSKIQGASQTILTVQSYALRALDALAVKLEKTTKVGDLAELTSAAESAASEWLAVLARCFQLHDGLAVLELDRVLRTSPNELDSHRAGVQVARSQRRDAIAATTKRLIDRMDAAAGMSNVKVLLNPIDSRRVVEGTNRVAAGLVDFHGTLGIEHDRSTLHSKKWRDAVDDVATDARDRALDVSADSVDVAKRLGGDAIGHAANAAGALSNRLAGLQNRMRRKAEEPADD</sequence>
<name>A0ABS5VHC2_9MICO</name>
<dbReference type="EMBL" id="JAHEWS010000023">
    <property type="protein sequence ID" value="MBT1588895.1"/>
    <property type="molecule type" value="Genomic_DNA"/>
</dbReference>
<keyword evidence="2" id="KW-1185">Reference proteome</keyword>
<evidence type="ECO:0000313" key="1">
    <source>
        <dbReference type="EMBL" id="MBT1588895.1"/>
    </source>
</evidence>
<reference evidence="1 2" key="1">
    <citation type="submission" date="2021-05" db="EMBL/GenBank/DDBJ databases">
        <title>Whole genome sequence of Curtobacterium flaccumfaciens pv. flaccumfaciens strain CFBP 8819.</title>
        <authorList>
            <person name="Osdaghi E."/>
            <person name="Taghouti G."/>
            <person name="Portier P."/>
            <person name="Fazliarab A."/>
            <person name="Taghavi S.M."/>
            <person name="Briand M."/>
            <person name="Le-Saux M."/>
            <person name="Jacques M.-A."/>
        </authorList>
    </citation>
    <scope>NUCLEOTIDE SEQUENCE [LARGE SCALE GENOMIC DNA]</scope>
    <source>
        <strain evidence="1 2">CFBP 8819</strain>
    </source>
</reference>
<dbReference type="Proteomes" id="UP001519641">
    <property type="component" value="Unassembled WGS sequence"/>
</dbReference>